<dbReference type="GO" id="GO:0006508">
    <property type="term" value="P:proteolysis"/>
    <property type="evidence" value="ECO:0007669"/>
    <property type="project" value="InterPro"/>
</dbReference>
<gene>
    <name evidence="3" type="ORF">Goklo_013011</name>
</gene>
<dbReference type="GO" id="GO:0004252">
    <property type="term" value="F:serine-type endopeptidase activity"/>
    <property type="evidence" value="ECO:0007669"/>
    <property type="project" value="InterPro"/>
</dbReference>
<dbReference type="EMBL" id="JABFAB010000004">
    <property type="protein sequence ID" value="MBA0644832.1"/>
    <property type="molecule type" value="Genomic_DNA"/>
</dbReference>
<organism evidence="3 4">
    <name type="scientific">Gossypium klotzschianum</name>
    <dbReference type="NCBI Taxonomy" id="34286"/>
    <lineage>
        <taxon>Eukaryota</taxon>
        <taxon>Viridiplantae</taxon>
        <taxon>Streptophyta</taxon>
        <taxon>Embryophyta</taxon>
        <taxon>Tracheophyta</taxon>
        <taxon>Spermatophyta</taxon>
        <taxon>Magnoliopsida</taxon>
        <taxon>eudicotyledons</taxon>
        <taxon>Gunneridae</taxon>
        <taxon>Pentapetalae</taxon>
        <taxon>rosids</taxon>
        <taxon>malvids</taxon>
        <taxon>Malvales</taxon>
        <taxon>Malvaceae</taxon>
        <taxon>Malvoideae</taxon>
        <taxon>Gossypium</taxon>
    </lineage>
</organism>
<evidence type="ECO:0000256" key="2">
    <source>
        <dbReference type="ARBA" id="ARBA00022729"/>
    </source>
</evidence>
<evidence type="ECO:0000313" key="4">
    <source>
        <dbReference type="Proteomes" id="UP000593573"/>
    </source>
</evidence>
<dbReference type="PANTHER" id="PTHR10795">
    <property type="entry name" value="PROPROTEIN CONVERTASE SUBTILISIN/KEXIN"/>
    <property type="match status" value="1"/>
</dbReference>
<dbReference type="OrthoDB" id="4803627at2759"/>
<dbReference type="Proteomes" id="UP000593573">
    <property type="component" value="Unassembled WGS sequence"/>
</dbReference>
<evidence type="ECO:0000313" key="3">
    <source>
        <dbReference type="EMBL" id="MBA0644832.1"/>
    </source>
</evidence>
<proteinExistence type="inferred from homology"/>
<keyword evidence="4" id="KW-1185">Reference proteome</keyword>
<reference evidence="3 4" key="1">
    <citation type="journal article" date="2019" name="Genome Biol. Evol.">
        <title>Insights into the evolution of the New World diploid cottons (Gossypium, subgenus Houzingenia) based on genome sequencing.</title>
        <authorList>
            <person name="Grover C.E."/>
            <person name="Arick M.A. 2nd"/>
            <person name="Thrash A."/>
            <person name="Conover J.L."/>
            <person name="Sanders W.S."/>
            <person name="Peterson D.G."/>
            <person name="Frelichowski J.E."/>
            <person name="Scheffler J.A."/>
            <person name="Scheffler B.E."/>
            <person name="Wendel J.F."/>
        </authorList>
    </citation>
    <scope>NUCLEOTIDE SEQUENCE [LARGE SCALE GENOMIC DNA]</scope>
    <source>
        <strain evidence="3">57</strain>
        <tissue evidence="3">Leaf</tissue>
    </source>
</reference>
<dbReference type="AlphaFoldDB" id="A0A7J8U2X9"/>
<dbReference type="InterPro" id="IPR036852">
    <property type="entry name" value="Peptidase_S8/S53_dom_sf"/>
</dbReference>
<accession>A0A7J8U2X9</accession>
<protein>
    <recommendedName>
        <fullName evidence="5">Peptidase S8/S53 domain-containing protein</fullName>
    </recommendedName>
</protein>
<sequence length="97" mass="10142">MLVSTDLLKALQEEGLHQQGLLHIKDPIAIGAFHAAEKGVLVVQSAGNSGLAGFQSVASVAPWILSVAASTTDRHFVNKVVLGNGKTLTVRTISLLN</sequence>
<keyword evidence="2" id="KW-0732">Signal</keyword>
<evidence type="ECO:0000256" key="1">
    <source>
        <dbReference type="ARBA" id="ARBA00011073"/>
    </source>
</evidence>
<dbReference type="Gene3D" id="3.50.30.30">
    <property type="match status" value="1"/>
</dbReference>
<dbReference type="InterPro" id="IPR045051">
    <property type="entry name" value="SBT"/>
</dbReference>
<comment type="caution">
    <text evidence="3">The sequence shown here is derived from an EMBL/GenBank/DDBJ whole genome shotgun (WGS) entry which is preliminary data.</text>
</comment>
<feature type="non-terminal residue" evidence="3">
    <location>
        <position position="97"/>
    </location>
</feature>
<comment type="similarity">
    <text evidence="1">Belongs to the peptidase S8 family.</text>
</comment>
<dbReference type="SUPFAM" id="SSF52743">
    <property type="entry name" value="Subtilisin-like"/>
    <property type="match status" value="1"/>
</dbReference>
<evidence type="ECO:0008006" key="5">
    <source>
        <dbReference type="Google" id="ProtNLM"/>
    </source>
</evidence>
<dbReference type="Gene3D" id="3.40.50.200">
    <property type="entry name" value="Peptidase S8/S53 domain"/>
    <property type="match status" value="1"/>
</dbReference>
<name>A0A7J8U2X9_9ROSI</name>